<keyword evidence="4" id="KW-1185">Reference proteome</keyword>
<dbReference type="InterPro" id="IPR001128">
    <property type="entry name" value="Cyt_P450"/>
</dbReference>
<gene>
    <name evidence="3" type="ORF">ACFQVD_36545</name>
</gene>
<comment type="similarity">
    <text evidence="1 2">Belongs to the cytochrome P450 family.</text>
</comment>
<keyword evidence="2" id="KW-0349">Heme</keyword>
<evidence type="ECO:0000313" key="3">
    <source>
        <dbReference type="EMBL" id="MFC7605625.1"/>
    </source>
</evidence>
<evidence type="ECO:0000313" key="4">
    <source>
        <dbReference type="Proteomes" id="UP001596514"/>
    </source>
</evidence>
<dbReference type="Gene3D" id="1.10.630.10">
    <property type="entry name" value="Cytochrome P450"/>
    <property type="match status" value="1"/>
</dbReference>
<evidence type="ECO:0000256" key="1">
    <source>
        <dbReference type="ARBA" id="ARBA00010617"/>
    </source>
</evidence>
<dbReference type="Proteomes" id="UP001596514">
    <property type="component" value="Unassembled WGS sequence"/>
</dbReference>
<evidence type="ECO:0000256" key="2">
    <source>
        <dbReference type="RuleBase" id="RU000461"/>
    </source>
</evidence>
<keyword evidence="2" id="KW-0408">Iron</keyword>
<keyword evidence="2" id="KW-0503">Monooxygenase</keyword>
<dbReference type="Pfam" id="PF00067">
    <property type="entry name" value="p450"/>
    <property type="match status" value="1"/>
</dbReference>
<sequence>MTGTNILDDSTVTLTRYQELWDAFRQRELRQGLYTAGGVVMRDTLLDLHGSDHQLRRRVENRLFRRGTFRTWEADLVPEIIDEAFTPVIARGAADLVLLGTRTVMNLTAKVAGVDRVTGSVRETDALQEFATKFSEGATLIHTTRDPDVVRAEVSEALGRFDEMFFTPSYERRTALLADPAVAEEEYPKDVLTALIRNREELRIDRDVMLREVAFYLQAGSHSTANAFTHSVDEILRWAERHPDRAHRLDDDLFVQRCVHEVLRLHPASPEARRQAVTEVTLRDGRSIPAGTFVRMDIKAANADPEVFGADAAAFDPDRTVPSGVQPWGHTFGGGMHACIGMELDGGTVPKEGEAEHVLGTVPLMVRELLRHGVRLDPANPPVKESHSSRDHFGSYPVLFGREVS</sequence>
<accession>A0ABW2TA90</accession>
<keyword evidence="2" id="KW-0560">Oxidoreductase</keyword>
<name>A0ABW2TA90_9ACTN</name>
<dbReference type="CDD" id="cd00302">
    <property type="entry name" value="cytochrome_P450"/>
    <property type="match status" value="1"/>
</dbReference>
<dbReference type="InterPro" id="IPR017972">
    <property type="entry name" value="Cyt_P450_CS"/>
</dbReference>
<comment type="caution">
    <text evidence="3">The sequence shown here is derived from an EMBL/GenBank/DDBJ whole genome shotgun (WGS) entry which is preliminary data.</text>
</comment>
<dbReference type="PANTHER" id="PTHR46696:SF1">
    <property type="entry name" value="CYTOCHROME P450 YJIB-RELATED"/>
    <property type="match status" value="1"/>
</dbReference>
<dbReference type="SUPFAM" id="SSF48264">
    <property type="entry name" value="Cytochrome P450"/>
    <property type="match status" value="1"/>
</dbReference>
<dbReference type="EMBL" id="JBHTEE010000001">
    <property type="protein sequence ID" value="MFC7605625.1"/>
    <property type="molecule type" value="Genomic_DNA"/>
</dbReference>
<protein>
    <submittedName>
        <fullName evidence="3">Cytochrome P450</fullName>
    </submittedName>
</protein>
<reference evidence="4" key="1">
    <citation type="journal article" date="2019" name="Int. J. Syst. Evol. Microbiol.">
        <title>The Global Catalogue of Microorganisms (GCM) 10K type strain sequencing project: providing services to taxonomists for standard genome sequencing and annotation.</title>
        <authorList>
            <consortium name="The Broad Institute Genomics Platform"/>
            <consortium name="The Broad Institute Genome Sequencing Center for Infectious Disease"/>
            <person name="Wu L."/>
            <person name="Ma J."/>
        </authorList>
    </citation>
    <scope>NUCLEOTIDE SEQUENCE [LARGE SCALE GENOMIC DNA]</scope>
    <source>
        <strain evidence="4">JCM 10083</strain>
    </source>
</reference>
<dbReference type="RefSeq" id="WP_343965700.1">
    <property type="nucleotide sequence ID" value="NZ_BAAAGK010000034.1"/>
</dbReference>
<keyword evidence="2" id="KW-0479">Metal-binding</keyword>
<organism evidence="3 4">
    <name type="scientific">Streptosporangium amethystogenes subsp. fukuiense</name>
    <dbReference type="NCBI Taxonomy" id="698418"/>
    <lineage>
        <taxon>Bacteria</taxon>
        <taxon>Bacillati</taxon>
        <taxon>Actinomycetota</taxon>
        <taxon>Actinomycetes</taxon>
        <taxon>Streptosporangiales</taxon>
        <taxon>Streptosporangiaceae</taxon>
        <taxon>Streptosporangium</taxon>
    </lineage>
</organism>
<dbReference type="InterPro" id="IPR036396">
    <property type="entry name" value="Cyt_P450_sf"/>
</dbReference>
<dbReference type="PANTHER" id="PTHR46696">
    <property type="entry name" value="P450, PUTATIVE (EUROFUNG)-RELATED"/>
    <property type="match status" value="1"/>
</dbReference>
<dbReference type="PROSITE" id="PS00086">
    <property type="entry name" value="CYTOCHROME_P450"/>
    <property type="match status" value="1"/>
</dbReference>
<proteinExistence type="inferred from homology"/>